<name>A0A2G9H7G7_9LAMI</name>
<keyword evidence="2" id="KW-1185">Reference proteome</keyword>
<accession>A0A2G9H7G7</accession>
<protein>
    <submittedName>
        <fullName evidence="1">Uncharacterized protein</fullName>
    </submittedName>
</protein>
<gene>
    <name evidence="1" type="ORF">CDL12_13917</name>
</gene>
<dbReference type="AlphaFoldDB" id="A0A2G9H7G7"/>
<comment type="caution">
    <text evidence="1">The sequence shown here is derived from an EMBL/GenBank/DDBJ whole genome shotgun (WGS) entry which is preliminary data.</text>
</comment>
<evidence type="ECO:0000313" key="2">
    <source>
        <dbReference type="Proteomes" id="UP000231279"/>
    </source>
</evidence>
<sequence>MLNLLLLGGKGIPLPMSLPNQLLLLMRKALTSHRMHRYFVISVSAGFVT</sequence>
<evidence type="ECO:0000313" key="1">
    <source>
        <dbReference type="EMBL" id="PIN13462.1"/>
    </source>
</evidence>
<dbReference type="Proteomes" id="UP000231279">
    <property type="component" value="Unassembled WGS sequence"/>
</dbReference>
<reference evidence="2" key="1">
    <citation type="journal article" date="2018" name="Gigascience">
        <title>Genome assembly of the Pink Ipe (Handroanthus impetiginosus, Bignoniaceae), a highly valued, ecologically keystone Neotropical timber forest tree.</title>
        <authorList>
            <person name="Silva-Junior O.B."/>
            <person name="Grattapaglia D."/>
            <person name="Novaes E."/>
            <person name="Collevatti R.G."/>
        </authorList>
    </citation>
    <scope>NUCLEOTIDE SEQUENCE [LARGE SCALE GENOMIC DNA]</scope>
    <source>
        <strain evidence="2">cv. UFG-1</strain>
    </source>
</reference>
<proteinExistence type="predicted"/>
<dbReference type="EMBL" id="NKXS01002475">
    <property type="protein sequence ID" value="PIN13462.1"/>
    <property type="molecule type" value="Genomic_DNA"/>
</dbReference>
<organism evidence="1 2">
    <name type="scientific">Handroanthus impetiginosus</name>
    <dbReference type="NCBI Taxonomy" id="429701"/>
    <lineage>
        <taxon>Eukaryota</taxon>
        <taxon>Viridiplantae</taxon>
        <taxon>Streptophyta</taxon>
        <taxon>Embryophyta</taxon>
        <taxon>Tracheophyta</taxon>
        <taxon>Spermatophyta</taxon>
        <taxon>Magnoliopsida</taxon>
        <taxon>eudicotyledons</taxon>
        <taxon>Gunneridae</taxon>
        <taxon>Pentapetalae</taxon>
        <taxon>asterids</taxon>
        <taxon>lamiids</taxon>
        <taxon>Lamiales</taxon>
        <taxon>Bignoniaceae</taxon>
        <taxon>Crescentiina</taxon>
        <taxon>Tabebuia alliance</taxon>
        <taxon>Handroanthus</taxon>
    </lineage>
</organism>